<dbReference type="SMART" id="SM00490">
    <property type="entry name" value="HELICc"/>
    <property type="match status" value="1"/>
</dbReference>
<organism evidence="9 10">
    <name type="scientific">Acaulospora morrowiae</name>
    <dbReference type="NCBI Taxonomy" id="94023"/>
    <lineage>
        <taxon>Eukaryota</taxon>
        <taxon>Fungi</taxon>
        <taxon>Fungi incertae sedis</taxon>
        <taxon>Mucoromycota</taxon>
        <taxon>Glomeromycotina</taxon>
        <taxon>Glomeromycetes</taxon>
        <taxon>Diversisporales</taxon>
        <taxon>Acaulosporaceae</taxon>
        <taxon>Acaulospora</taxon>
    </lineage>
</organism>
<evidence type="ECO:0000256" key="2">
    <source>
        <dbReference type="ARBA" id="ARBA00022801"/>
    </source>
</evidence>
<dbReference type="Gene3D" id="3.40.50.300">
    <property type="entry name" value="P-loop containing nucleotide triphosphate hydrolases"/>
    <property type="match status" value="2"/>
</dbReference>
<dbReference type="AlphaFoldDB" id="A0A9N9HUU6"/>
<feature type="compositionally biased region" description="Gly residues" evidence="6">
    <location>
        <begin position="405"/>
        <end position="416"/>
    </location>
</feature>
<gene>
    <name evidence="9" type="ORF">AMORRO_LOCUS12443</name>
</gene>
<reference evidence="9" key="1">
    <citation type="submission" date="2021-06" db="EMBL/GenBank/DDBJ databases">
        <authorList>
            <person name="Kallberg Y."/>
            <person name="Tangrot J."/>
            <person name="Rosling A."/>
        </authorList>
    </citation>
    <scope>NUCLEOTIDE SEQUENCE</scope>
    <source>
        <strain evidence="9">CL551</strain>
    </source>
</reference>
<dbReference type="PANTHER" id="PTHR24031">
    <property type="entry name" value="RNA HELICASE"/>
    <property type="match status" value="1"/>
</dbReference>
<dbReference type="PROSITE" id="PS51192">
    <property type="entry name" value="HELICASE_ATP_BIND_1"/>
    <property type="match status" value="1"/>
</dbReference>
<evidence type="ECO:0000256" key="3">
    <source>
        <dbReference type="ARBA" id="ARBA00022840"/>
    </source>
</evidence>
<dbReference type="InterPro" id="IPR001650">
    <property type="entry name" value="Helicase_C-like"/>
</dbReference>
<dbReference type="Pfam" id="PF00270">
    <property type="entry name" value="DEAD"/>
    <property type="match status" value="1"/>
</dbReference>
<feature type="compositionally biased region" description="Basic and acidic residues" evidence="6">
    <location>
        <begin position="466"/>
        <end position="476"/>
    </location>
</feature>
<comment type="caution">
    <text evidence="9">The sequence shown here is derived from an EMBL/GenBank/DDBJ whole genome shotgun (WGS) entry which is preliminary data.</text>
</comment>
<protein>
    <recommendedName>
        <fullName evidence="5">ATP-dependent RNA helicase</fullName>
        <ecNumber evidence="5">3.6.4.13</ecNumber>
    </recommendedName>
</protein>
<feature type="domain" description="Helicase C-terminal" evidence="8">
    <location>
        <begin position="165"/>
        <end position="331"/>
    </location>
</feature>
<dbReference type="Proteomes" id="UP000789342">
    <property type="component" value="Unassembled WGS sequence"/>
</dbReference>
<evidence type="ECO:0000313" key="9">
    <source>
        <dbReference type="EMBL" id="CAG8706513.1"/>
    </source>
</evidence>
<proteinExistence type="inferred from homology"/>
<dbReference type="SUPFAM" id="SSF52540">
    <property type="entry name" value="P-loop containing nucleoside triphosphate hydrolases"/>
    <property type="match status" value="1"/>
</dbReference>
<evidence type="ECO:0000256" key="4">
    <source>
        <dbReference type="ARBA" id="ARBA00022884"/>
    </source>
</evidence>
<evidence type="ECO:0000256" key="1">
    <source>
        <dbReference type="ARBA" id="ARBA00022741"/>
    </source>
</evidence>
<keyword evidence="3 5" id="KW-0067">ATP-binding</keyword>
<keyword evidence="5" id="KW-0347">Helicase</keyword>
<dbReference type="GO" id="GO:0016787">
    <property type="term" value="F:hydrolase activity"/>
    <property type="evidence" value="ECO:0007669"/>
    <property type="project" value="UniProtKB-KW"/>
</dbReference>
<keyword evidence="2 5" id="KW-0378">Hydrolase</keyword>
<feature type="region of interest" description="Disordered" evidence="6">
    <location>
        <begin position="394"/>
        <end position="476"/>
    </location>
</feature>
<comment type="domain">
    <text evidence="5">The Q motif is unique to and characteristic of the DEAD box family of RNA helicases and controls ATP binding and hydrolysis.</text>
</comment>
<dbReference type="GO" id="GO:0003723">
    <property type="term" value="F:RNA binding"/>
    <property type="evidence" value="ECO:0007669"/>
    <property type="project" value="UniProtKB-UniRule"/>
</dbReference>
<dbReference type="CDD" id="cd18787">
    <property type="entry name" value="SF2_C_DEAD"/>
    <property type="match status" value="1"/>
</dbReference>
<evidence type="ECO:0000259" key="7">
    <source>
        <dbReference type="PROSITE" id="PS51192"/>
    </source>
</evidence>
<evidence type="ECO:0000313" key="10">
    <source>
        <dbReference type="Proteomes" id="UP000789342"/>
    </source>
</evidence>
<dbReference type="EC" id="3.6.4.13" evidence="5"/>
<keyword evidence="4 5" id="KW-0694">RNA-binding</keyword>
<name>A0A9N9HUU6_9GLOM</name>
<comment type="function">
    <text evidence="5">RNA helicase.</text>
</comment>
<feature type="non-terminal residue" evidence="9">
    <location>
        <position position="1"/>
    </location>
</feature>
<dbReference type="SMART" id="SM00487">
    <property type="entry name" value="DEXDc"/>
    <property type="match status" value="1"/>
</dbReference>
<keyword evidence="10" id="KW-1185">Reference proteome</keyword>
<evidence type="ECO:0000256" key="6">
    <source>
        <dbReference type="SAM" id="MobiDB-lite"/>
    </source>
</evidence>
<dbReference type="InterPro" id="IPR027417">
    <property type="entry name" value="P-loop_NTPase"/>
</dbReference>
<feature type="domain" description="Helicase ATP-binding" evidence="7">
    <location>
        <begin position="1"/>
        <end position="151"/>
    </location>
</feature>
<sequence>TMLRNSHPNNDGRMVSIMILSPTRELAQQIAAEAERLTRFYEYRVHCLVGGEKKDVQIRKLMRHRVDIIVGTPGRVEDLLESIPHFRRQCGEIKTLILDEADQLLDMGFREDIERIINYYPKERQTFLFSATVSSQIRQIAKFALKPDYTFIDTVDPNDVNTNHQIEQLYSITPYDNQLPVMRKIINDHRKLHRNGKIMMFLPTRMATMLYADLIRNLDEMDIFELHSGKNQEMRTKISNRFRNSRRESILVTSDVSARGVDYPGVTMVLQVGAPSSREQYIHRIGRTGRAGKEGTGVLLLSPFERGFMRHIEDLPLKPIEGIDNDMRGDNDPRIRRAIEMLDVSGIKSACMAALGYYSGKLSTHFIRKDDLVDSIQDMARSFGSEVRINPSMLSRAGIKERGPRGGTRAGGFGGRGHSRYDDREPSRFGDRRSYDRFNDYDSRTPGRFNDFERPGRSRSNNSGFPHHESRDRYRY</sequence>
<dbReference type="GO" id="GO:0005524">
    <property type="term" value="F:ATP binding"/>
    <property type="evidence" value="ECO:0007669"/>
    <property type="project" value="UniProtKB-UniRule"/>
</dbReference>
<feature type="compositionally biased region" description="Basic and acidic residues" evidence="6">
    <location>
        <begin position="419"/>
        <end position="456"/>
    </location>
</feature>
<accession>A0A9N9HUU6</accession>
<evidence type="ECO:0000259" key="8">
    <source>
        <dbReference type="PROSITE" id="PS51194"/>
    </source>
</evidence>
<dbReference type="InterPro" id="IPR011545">
    <property type="entry name" value="DEAD/DEAH_box_helicase_dom"/>
</dbReference>
<comment type="catalytic activity">
    <reaction evidence="5">
        <text>ATP + H2O = ADP + phosphate + H(+)</text>
        <dbReference type="Rhea" id="RHEA:13065"/>
        <dbReference type="ChEBI" id="CHEBI:15377"/>
        <dbReference type="ChEBI" id="CHEBI:15378"/>
        <dbReference type="ChEBI" id="CHEBI:30616"/>
        <dbReference type="ChEBI" id="CHEBI:43474"/>
        <dbReference type="ChEBI" id="CHEBI:456216"/>
        <dbReference type="EC" id="3.6.4.13"/>
    </reaction>
</comment>
<evidence type="ECO:0000256" key="5">
    <source>
        <dbReference type="RuleBase" id="RU365068"/>
    </source>
</evidence>
<dbReference type="EMBL" id="CAJVPV010018311">
    <property type="protein sequence ID" value="CAG8706513.1"/>
    <property type="molecule type" value="Genomic_DNA"/>
</dbReference>
<dbReference type="GO" id="GO:0003724">
    <property type="term" value="F:RNA helicase activity"/>
    <property type="evidence" value="ECO:0007669"/>
    <property type="project" value="UniProtKB-EC"/>
</dbReference>
<dbReference type="InterPro" id="IPR014001">
    <property type="entry name" value="Helicase_ATP-bd"/>
</dbReference>
<dbReference type="OrthoDB" id="193716at2759"/>
<dbReference type="PROSITE" id="PS51194">
    <property type="entry name" value="HELICASE_CTER"/>
    <property type="match status" value="1"/>
</dbReference>
<dbReference type="Pfam" id="PF00271">
    <property type="entry name" value="Helicase_C"/>
    <property type="match status" value="1"/>
</dbReference>
<keyword evidence="1 5" id="KW-0547">Nucleotide-binding</keyword>
<comment type="similarity">
    <text evidence="5">Belongs to the DEAD box helicase family.</text>
</comment>